<gene>
    <name evidence="2" type="primary">Contig8128.g8666</name>
    <name evidence="2" type="ORF">STYLEM_4045</name>
</gene>
<dbReference type="EMBL" id="CCKQ01003919">
    <property type="protein sequence ID" value="CDW75059.1"/>
    <property type="molecule type" value="Genomic_DNA"/>
</dbReference>
<reference evidence="2 3" key="1">
    <citation type="submission" date="2014-06" db="EMBL/GenBank/DDBJ databases">
        <authorList>
            <person name="Swart Estienne"/>
        </authorList>
    </citation>
    <scope>NUCLEOTIDE SEQUENCE [LARGE SCALE GENOMIC DNA]</scope>
    <source>
        <strain evidence="2 3">130c</strain>
    </source>
</reference>
<feature type="transmembrane region" description="Helical" evidence="1">
    <location>
        <begin position="829"/>
        <end position="849"/>
    </location>
</feature>
<name>A0A078A2Q0_STYLE</name>
<organism evidence="2 3">
    <name type="scientific">Stylonychia lemnae</name>
    <name type="common">Ciliate</name>
    <dbReference type="NCBI Taxonomy" id="5949"/>
    <lineage>
        <taxon>Eukaryota</taxon>
        <taxon>Sar</taxon>
        <taxon>Alveolata</taxon>
        <taxon>Ciliophora</taxon>
        <taxon>Intramacronucleata</taxon>
        <taxon>Spirotrichea</taxon>
        <taxon>Stichotrichia</taxon>
        <taxon>Sporadotrichida</taxon>
        <taxon>Oxytrichidae</taxon>
        <taxon>Stylonychinae</taxon>
        <taxon>Stylonychia</taxon>
    </lineage>
</organism>
<sequence>MQVPILFSYSQMTAFRWIKTFKLNSFQAQALQLSKDEKYLVGFISNSPVKDYYLSIHDATSGEILTMYQLTSIPLNLKLMTSNNFVFTNDGRIFMLMHNEYILVEFKYQGGSLSIIKVIKLILMGDQVYSSTNQYSTLIADPLGQNLISNFGGFSQSAQSYLLVKSWNIQSGLSSQVQYQLKLSFPISFNHSSYDDKNNIMFSCGTHATYPYILVSDFDNANFQTLQFNPYRPTQTYPGTFLAEGCKAILSKNKVVYLLFQNHFVAGMSEINSLKIFAGVILGPDLAYFVGHTNKPPISASETTQNLGILLSHDNHQQCLNIVPDLALGIQTESTLIMQRIDGISVQFSDSAIGFYAYNPLSIQSCGITQTGIVSLQQVESYSYVLGSGIQFFQMPSYIFQPNCDNYVVTTNLASIDNMILPFLQYNATQNGMLINTNDEVDLGVYIMNYTVKADTIFDQIQFEINVIKPSPTVQNCLKPVIQKNKAQKVIFNNGPIVTASFNDIMMNAYETASYSLPSEIVNNPDYNTEISFDSGNTFMKYSDQIQLNPQQSDVGIHSIKLKLTDKKDIQKFTVYLIGVEVKDIMNQMQFYKLKAIITYISQEGLISVNFNESMNVKSENFTSIVNTSSLFLSILNQYNGDSSEQNILKWECKQDILKIVFVSNYQFISKDLTKVIPLNYTIQAEIPPQLPKSCNSLCLTVILVLYQMLDQSSQAVAGSITAVLKKESTVDFPKWISFNTINSDIIHIPIEERYSANLVENMGQMLIFLMIALIFIPIILLLGYLGKKYQSQKLFSQLQSVRKIYQTIYHKIFFSALIRPILKGYLKFILAAFITANLVIISCINVLGNELGSQYGKQYVKVDACSCTFIFTIP</sequence>
<evidence type="ECO:0000313" key="2">
    <source>
        <dbReference type="EMBL" id="CDW75059.1"/>
    </source>
</evidence>
<protein>
    <submittedName>
        <fullName evidence="2">Uncharacterized protein</fullName>
    </submittedName>
</protein>
<dbReference type="SUPFAM" id="SSF50969">
    <property type="entry name" value="YVTN repeat-like/Quinoprotein amine dehydrogenase"/>
    <property type="match status" value="1"/>
</dbReference>
<keyword evidence="1" id="KW-0472">Membrane</keyword>
<dbReference type="InterPro" id="IPR011044">
    <property type="entry name" value="Quino_amine_DH_bsu"/>
</dbReference>
<evidence type="ECO:0000313" key="3">
    <source>
        <dbReference type="Proteomes" id="UP000039865"/>
    </source>
</evidence>
<keyword evidence="1" id="KW-0812">Transmembrane</keyword>
<dbReference type="AlphaFoldDB" id="A0A078A2Q0"/>
<accession>A0A078A2Q0</accession>
<dbReference type="InParanoid" id="A0A078A2Q0"/>
<keyword evidence="1" id="KW-1133">Transmembrane helix</keyword>
<feature type="transmembrane region" description="Helical" evidence="1">
    <location>
        <begin position="766"/>
        <end position="785"/>
    </location>
</feature>
<dbReference type="Proteomes" id="UP000039865">
    <property type="component" value="Unassembled WGS sequence"/>
</dbReference>
<keyword evidence="3" id="KW-1185">Reference proteome</keyword>
<proteinExistence type="predicted"/>
<evidence type="ECO:0000256" key="1">
    <source>
        <dbReference type="SAM" id="Phobius"/>
    </source>
</evidence>